<protein>
    <submittedName>
        <fullName evidence="1">Uncharacterized protein</fullName>
    </submittedName>
</protein>
<dbReference type="AlphaFoldDB" id="S9QJ29"/>
<name>S9QJ29_CYSF2</name>
<reference evidence="1" key="1">
    <citation type="submission" date="2013-05" db="EMBL/GenBank/DDBJ databases">
        <title>Genome assembly of Cystobacter fuscus DSM 2262.</title>
        <authorList>
            <person name="Sharma G."/>
            <person name="Khatri I."/>
            <person name="Kaur C."/>
            <person name="Mayilraj S."/>
            <person name="Subramanian S."/>
        </authorList>
    </citation>
    <scope>NUCLEOTIDE SEQUENCE [LARGE SCALE GENOMIC DNA]</scope>
    <source>
        <strain evidence="1">DSM 2262</strain>
    </source>
</reference>
<comment type="caution">
    <text evidence="1">The sequence shown here is derived from an EMBL/GenBank/DDBJ whole genome shotgun (WGS) entry which is preliminary data.</text>
</comment>
<accession>S9QJ29</accession>
<dbReference type="EMBL" id="ANAH02000010">
    <property type="protein sequence ID" value="EPX61289.1"/>
    <property type="molecule type" value="Genomic_DNA"/>
</dbReference>
<dbReference type="Proteomes" id="UP000011682">
    <property type="component" value="Unassembled WGS sequence"/>
</dbReference>
<gene>
    <name evidence="1" type="ORF">D187_001072</name>
</gene>
<evidence type="ECO:0000313" key="2">
    <source>
        <dbReference type="Proteomes" id="UP000011682"/>
    </source>
</evidence>
<dbReference type="eggNOG" id="COG0666">
    <property type="taxonomic scope" value="Bacteria"/>
</dbReference>
<organism evidence="1 2">
    <name type="scientific">Cystobacter fuscus (strain ATCC 25194 / DSM 2262 / NBRC 100088 / M29)</name>
    <dbReference type="NCBI Taxonomy" id="1242864"/>
    <lineage>
        <taxon>Bacteria</taxon>
        <taxon>Pseudomonadati</taxon>
        <taxon>Myxococcota</taxon>
        <taxon>Myxococcia</taxon>
        <taxon>Myxococcales</taxon>
        <taxon>Cystobacterineae</taxon>
        <taxon>Archangiaceae</taxon>
        <taxon>Cystobacter</taxon>
    </lineage>
</organism>
<proteinExistence type="predicted"/>
<evidence type="ECO:0000313" key="1">
    <source>
        <dbReference type="EMBL" id="EPX61289.1"/>
    </source>
</evidence>
<keyword evidence="2" id="KW-1185">Reference proteome</keyword>
<sequence length="61" mass="6885">MAGVDDRRHDHIGGDLRARTVDAFYNDYGLQARGTLKADTLSVERHQVTAGRFGVRERIDK</sequence>